<proteinExistence type="predicted"/>
<keyword evidence="3" id="KW-1003">Cell membrane</keyword>
<dbReference type="CDD" id="cd00212">
    <property type="entry name" value="PTS_IIB_glc"/>
    <property type="match status" value="1"/>
</dbReference>
<evidence type="ECO:0000313" key="16">
    <source>
        <dbReference type="EMBL" id="GGE69542.1"/>
    </source>
</evidence>
<feature type="transmembrane region" description="Helical" evidence="12">
    <location>
        <begin position="284"/>
        <end position="309"/>
    </location>
</feature>
<dbReference type="GO" id="GO:0008982">
    <property type="term" value="F:protein-N(PI)-phosphohistidine-sugar phosphotransferase activity"/>
    <property type="evidence" value="ECO:0007669"/>
    <property type="project" value="InterPro"/>
</dbReference>
<dbReference type="Pfam" id="PF02378">
    <property type="entry name" value="PTS_EIIC"/>
    <property type="match status" value="1"/>
</dbReference>
<dbReference type="InterPro" id="IPR036878">
    <property type="entry name" value="Glu_permease_IIB"/>
</dbReference>
<feature type="transmembrane region" description="Helical" evidence="12">
    <location>
        <begin position="74"/>
        <end position="92"/>
    </location>
</feature>
<dbReference type="PROSITE" id="PS51098">
    <property type="entry name" value="PTS_EIIB_TYPE_1"/>
    <property type="match status" value="1"/>
</dbReference>
<name>A0A917ATK7_9BACI</name>
<dbReference type="GO" id="GO:0015764">
    <property type="term" value="P:N-acetylglucosamine transport"/>
    <property type="evidence" value="ECO:0007669"/>
    <property type="project" value="TreeGrafter"/>
</dbReference>
<protein>
    <submittedName>
        <fullName evidence="16">PTS N-acetyl glucosamine transporter subunit IIABC</fullName>
    </submittedName>
</protein>
<feature type="transmembrane region" description="Helical" evidence="12">
    <location>
        <begin position="134"/>
        <end position="155"/>
    </location>
</feature>
<keyword evidence="5" id="KW-0808">Transferase</keyword>
<dbReference type="PROSITE" id="PS00371">
    <property type="entry name" value="PTS_EIIA_TYPE_1_HIS"/>
    <property type="match status" value="1"/>
</dbReference>
<reference evidence="16" key="1">
    <citation type="journal article" date="2014" name="Int. J. Syst. Evol. Microbiol.">
        <title>Complete genome sequence of Corynebacterium casei LMG S-19264T (=DSM 44701T), isolated from a smear-ripened cheese.</title>
        <authorList>
            <consortium name="US DOE Joint Genome Institute (JGI-PGF)"/>
            <person name="Walter F."/>
            <person name="Albersmeier A."/>
            <person name="Kalinowski J."/>
            <person name="Ruckert C."/>
        </authorList>
    </citation>
    <scope>NUCLEOTIDE SEQUENCE</scope>
    <source>
        <strain evidence="16">CGMCC 1.12698</strain>
    </source>
</reference>
<evidence type="ECO:0000256" key="5">
    <source>
        <dbReference type="ARBA" id="ARBA00022679"/>
    </source>
</evidence>
<keyword evidence="10 12" id="KW-0472">Membrane</keyword>
<dbReference type="InterPro" id="IPR013013">
    <property type="entry name" value="PTS_EIIC_1"/>
</dbReference>
<keyword evidence="2" id="KW-0813">Transport</keyword>
<dbReference type="NCBIfam" id="TIGR00830">
    <property type="entry name" value="PTBA"/>
    <property type="match status" value="1"/>
</dbReference>
<keyword evidence="8" id="KW-0418">Kinase</keyword>
<dbReference type="PANTHER" id="PTHR30009">
    <property type="entry name" value="CYTOCHROME C-TYPE SYNTHESIS PROTEIN AND PTS TRANSMEMBRANE COMPONENT"/>
    <property type="match status" value="1"/>
</dbReference>
<evidence type="ECO:0000259" key="15">
    <source>
        <dbReference type="PROSITE" id="PS51103"/>
    </source>
</evidence>
<dbReference type="InterPro" id="IPR001996">
    <property type="entry name" value="PTS_IIB_1"/>
</dbReference>
<dbReference type="FunFam" id="2.70.70.10:FF:000001">
    <property type="entry name" value="PTS system glucose-specific IIA component"/>
    <property type="match status" value="1"/>
</dbReference>
<evidence type="ECO:0000256" key="7">
    <source>
        <dbReference type="ARBA" id="ARBA00022692"/>
    </source>
</evidence>
<dbReference type="PANTHER" id="PTHR30009:SF4">
    <property type="entry name" value="PTS SYSTEM N-ACETYLGLUCOSAMINE-SPECIFIC EIICBA COMPONENT"/>
    <property type="match status" value="1"/>
</dbReference>
<feature type="transmembrane region" description="Helical" evidence="12">
    <location>
        <begin position="230"/>
        <end position="253"/>
    </location>
</feature>
<dbReference type="RefSeq" id="WP_188388171.1">
    <property type="nucleotide sequence ID" value="NZ_BMFK01000001.1"/>
</dbReference>
<keyword evidence="7 12" id="KW-0812">Transmembrane</keyword>
<dbReference type="InterPro" id="IPR003352">
    <property type="entry name" value="PTS_EIIC"/>
</dbReference>
<accession>A0A917ATK7</accession>
<dbReference type="Gene3D" id="3.30.1360.60">
    <property type="entry name" value="Glucose permease domain IIB"/>
    <property type="match status" value="1"/>
</dbReference>
<dbReference type="EMBL" id="BMFK01000001">
    <property type="protein sequence ID" value="GGE69542.1"/>
    <property type="molecule type" value="Genomic_DNA"/>
</dbReference>
<keyword evidence="4" id="KW-0762">Sugar transport</keyword>
<feature type="active site" description="Phosphocysteine intermediate; for EIIB activity" evidence="11">
    <location>
        <position position="404"/>
    </location>
</feature>
<dbReference type="PROSITE" id="PS51093">
    <property type="entry name" value="PTS_EIIA_TYPE_1"/>
    <property type="match status" value="1"/>
</dbReference>
<feature type="domain" description="PTS EIIB type-1" evidence="14">
    <location>
        <begin position="382"/>
        <end position="463"/>
    </location>
</feature>
<dbReference type="SUPFAM" id="SSF51261">
    <property type="entry name" value="Duplicated hybrid motif"/>
    <property type="match status" value="1"/>
</dbReference>
<comment type="caution">
    <text evidence="16">The sequence shown here is derived from an EMBL/GenBank/DDBJ whole genome shotgun (WGS) entry which is preliminary data.</text>
</comment>
<dbReference type="GO" id="GO:0009401">
    <property type="term" value="P:phosphoenolpyruvate-dependent sugar phosphotransferase system"/>
    <property type="evidence" value="ECO:0007669"/>
    <property type="project" value="UniProtKB-KW"/>
</dbReference>
<evidence type="ECO:0000256" key="11">
    <source>
        <dbReference type="PROSITE-ProRule" id="PRU00421"/>
    </source>
</evidence>
<evidence type="ECO:0000256" key="1">
    <source>
        <dbReference type="ARBA" id="ARBA00004651"/>
    </source>
</evidence>
<evidence type="ECO:0000256" key="12">
    <source>
        <dbReference type="SAM" id="Phobius"/>
    </source>
</evidence>
<dbReference type="NCBIfam" id="TIGR01998">
    <property type="entry name" value="PTS-II-BC-nag"/>
    <property type="match status" value="1"/>
</dbReference>
<dbReference type="CDD" id="cd00210">
    <property type="entry name" value="PTS_IIA_glc"/>
    <property type="match status" value="1"/>
</dbReference>
<evidence type="ECO:0000256" key="3">
    <source>
        <dbReference type="ARBA" id="ARBA00022475"/>
    </source>
</evidence>
<keyword evidence="6" id="KW-0598">Phosphotransferase system</keyword>
<sequence length="629" mass="67203">MRSQVFSFFQRIGKSLMLPIAVLPAAGLLLRLGQEDVFNIPFMAKTGDAIFANLALIFAIGVAVGWAHDNSGAAALAGAVGYLILSNGLTALNDTLDMKVLGGIIAGLVAGALYNRFYDIKLPDYLGFFAGKRFVPIVTAAATILLALIFGYVWAPIQAAIHNFGEWIISLEAIGGAVFGTVNRLLIPIGLHHVLNTMFWFDFGSFTSAAGNVVHGDIARFMALDPEAGLYMTGFFPIMMFGLPAAGFAMIAAAKPQHRARVSGMIISLALTAFLTGITEPIEFSFMFLAPVLYVIHALLTGLSFFITISLGIKDGFTFSAGAIDYVLNFGIATKPLLLALVGLAFGAIYFVLFYFAIVKFNLKTPGREDDADVEVDGVSAEELPANIVEAFGGKENILVLGACITRLRIEVKDKENVDKDRLKSLGAAGVMEVGNNVQAIFGTRSDQLRGQMEAVMAGRTVVVEKKEEPKAEVSKSEAKASFVSPIEGELKPITEVPDQVFSGKLMGDGFAILPTNGTVVSPVNGEIVNIFPTKHALGIVAEDGTEILIHFGIDTVKLKGEGFEAFVAQGDKVTQGQPLIKVDLEYVGANAPSLMTPVVFTNLQPGQEVVINKQGQVALEEKDIITIK</sequence>
<evidence type="ECO:0000256" key="4">
    <source>
        <dbReference type="ARBA" id="ARBA00022597"/>
    </source>
</evidence>
<dbReference type="SUPFAM" id="SSF55604">
    <property type="entry name" value="Glucose permease domain IIB"/>
    <property type="match status" value="1"/>
</dbReference>
<feature type="domain" description="PTS EIIA type-1" evidence="13">
    <location>
        <begin position="499"/>
        <end position="603"/>
    </location>
</feature>
<evidence type="ECO:0000256" key="8">
    <source>
        <dbReference type="ARBA" id="ARBA00022777"/>
    </source>
</evidence>
<dbReference type="InterPro" id="IPR018113">
    <property type="entry name" value="PTrfase_EIIB_Cys"/>
</dbReference>
<dbReference type="InterPro" id="IPR001127">
    <property type="entry name" value="PTS_EIIA_1_perm"/>
</dbReference>
<dbReference type="Gene3D" id="2.70.70.10">
    <property type="entry name" value="Glucose Permease (Domain IIA)"/>
    <property type="match status" value="1"/>
</dbReference>
<keyword evidence="17" id="KW-1185">Reference proteome</keyword>
<evidence type="ECO:0000256" key="10">
    <source>
        <dbReference type="ARBA" id="ARBA00023136"/>
    </source>
</evidence>
<dbReference type="Pfam" id="PF00358">
    <property type="entry name" value="PTS_EIIA_1"/>
    <property type="match status" value="1"/>
</dbReference>
<feature type="transmembrane region" description="Helical" evidence="12">
    <location>
        <begin position="98"/>
        <end position="114"/>
    </location>
</feature>
<dbReference type="InterPro" id="IPR050429">
    <property type="entry name" value="PTS_Glucose_EIICBA"/>
</dbReference>
<dbReference type="NCBIfam" id="TIGR00826">
    <property type="entry name" value="EIIB_glc"/>
    <property type="match status" value="1"/>
</dbReference>
<gene>
    <name evidence="16" type="ORF">GCM10007140_19490</name>
</gene>
<organism evidence="16 17">
    <name type="scientific">Priestia taiwanensis</name>
    <dbReference type="NCBI Taxonomy" id="1347902"/>
    <lineage>
        <taxon>Bacteria</taxon>
        <taxon>Bacillati</taxon>
        <taxon>Bacillota</taxon>
        <taxon>Bacilli</taxon>
        <taxon>Bacillales</taxon>
        <taxon>Bacillaceae</taxon>
        <taxon>Priestia</taxon>
    </lineage>
</organism>
<dbReference type="GO" id="GO:0005886">
    <property type="term" value="C:plasma membrane"/>
    <property type="evidence" value="ECO:0007669"/>
    <property type="project" value="UniProtKB-SubCell"/>
</dbReference>
<dbReference type="GO" id="GO:0090563">
    <property type="term" value="F:protein-phosphocysteine-sugar phosphotransferase activity"/>
    <property type="evidence" value="ECO:0007669"/>
    <property type="project" value="TreeGrafter"/>
</dbReference>
<keyword evidence="9 12" id="KW-1133">Transmembrane helix</keyword>
<feature type="transmembrane region" description="Helical" evidence="12">
    <location>
        <begin position="49"/>
        <end position="67"/>
    </location>
</feature>
<dbReference type="Pfam" id="PF00367">
    <property type="entry name" value="PTS_EIIB"/>
    <property type="match status" value="1"/>
</dbReference>
<dbReference type="InterPro" id="IPR010974">
    <property type="entry name" value="PTS_IIBC_nag"/>
</dbReference>
<feature type="transmembrane region" description="Helical" evidence="12">
    <location>
        <begin position="167"/>
        <end position="187"/>
    </location>
</feature>
<evidence type="ECO:0000256" key="6">
    <source>
        <dbReference type="ARBA" id="ARBA00022683"/>
    </source>
</evidence>
<feature type="transmembrane region" description="Helical" evidence="12">
    <location>
        <begin position="338"/>
        <end position="358"/>
    </location>
</feature>
<dbReference type="GO" id="GO:0015572">
    <property type="term" value="F:N-acetylglucosamine transmembrane transporter activity"/>
    <property type="evidence" value="ECO:0007669"/>
    <property type="project" value="InterPro"/>
</dbReference>
<dbReference type="AlphaFoldDB" id="A0A917ATK7"/>
<feature type="domain" description="PTS EIIC type-1" evidence="15">
    <location>
        <begin position="3"/>
        <end position="370"/>
    </location>
</feature>
<comment type="subcellular location">
    <subcellularLocation>
        <location evidence="1">Cell membrane</location>
        <topology evidence="1">Multi-pass membrane protein</topology>
    </subcellularLocation>
</comment>
<dbReference type="PROSITE" id="PS01035">
    <property type="entry name" value="PTS_EIIB_TYPE_1_CYS"/>
    <property type="match status" value="1"/>
</dbReference>
<feature type="transmembrane region" description="Helical" evidence="12">
    <location>
        <begin position="260"/>
        <end position="278"/>
    </location>
</feature>
<evidence type="ECO:0000259" key="14">
    <source>
        <dbReference type="PROSITE" id="PS51098"/>
    </source>
</evidence>
<evidence type="ECO:0000259" key="13">
    <source>
        <dbReference type="PROSITE" id="PS51093"/>
    </source>
</evidence>
<dbReference type="FunFam" id="3.30.1360.60:FF:000001">
    <property type="entry name" value="PTS system glucose-specific IIBC component PtsG"/>
    <property type="match status" value="1"/>
</dbReference>
<dbReference type="Proteomes" id="UP000605259">
    <property type="component" value="Unassembled WGS sequence"/>
</dbReference>
<evidence type="ECO:0000313" key="17">
    <source>
        <dbReference type="Proteomes" id="UP000605259"/>
    </source>
</evidence>
<evidence type="ECO:0000256" key="9">
    <source>
        <dbReference type="ARBA" id="ARBA00022989"/>
    </source>
</evidence>
<evidence type="ECO:0000256" key="2">
    <source>
        <dbReference type="ARBA" id="ARBA00022448"/>
    </source>
</evidence>
<dbReference type="InterPro" id="IPR011055">
    <property type="entry name" value="Dup_hybrid_motif"/>
</dbReference>
<dbReference type="GO" id="GO:0019866">
    <property type="term" value="C:organelle inner membrane"/>
    <property type="evidence" value="ECO:0007669"/>
    <property type="project" value="InterPro"/>
</dbReference>
<dbReference type="PROSITE" id="PS51103">
    <property type="entry name" value="PTS_EIIC_TYPE_1"/>
    <property type="match status" value="1"/>
</dbReference>
<dbReference type="GO" id="GO:0016301">
    <property type="term" value="F:kinase activity"/>
    <property type="evidence" value="ECO:0007669"/>
    <property type="project" value="UniProtKB-KW"/>
</dbReference>
<reference evidence="16" key="2">
    <citation type="submission" date="2020-09" db="EMBL/GenBank/DDBJ databases">
        <authorList>
            <person name="Sun Q."/>
            <person name="Zhou Y."/>
        </authorList>
    </citation>
    <scope>NUCLEOTIDE SEQUENCE</scope>
    <source>
        <strain evidence="16">CGMCC 1.12698</strain>
    </source>
</reference>